<feature type="compositionally biased region" description="Basic and acidic residues" evidence="1">
    <location>
        <begin position="47"/>
        <end position="61"/>
    </location>
</feature>
<feature type="region of interest" description="Disordered" evidence="1">
    <location>
        <begin position="1"/>
        <end position="61"/>
    </location>
</feature>
<sequence>MSHSTRPRNQPLDHLPTNRNAANKHELVRLARNSDVFDGEETQQQTKQDKDGRQAQQEVKEDAVAALMSGKVGDTYLSSKNDENPRLADPGLSPELSQDKLVSHSDRCSDDELNNPVSDDDGKLRPAVLMHKKRKHHPEQRSTRRHGPHSKPIGTLRNLTPLMTSVRESPQYPVMADSRGQDTAHRSVMKTRMKRTRRSNRERSGGTRTGLRRPAAASISPRADHGHPPTLAGDGQHHHHPPRASRSLSAAVKSAPLAEYQEWPFQGFPKRTRIRSETTYNLEFQLLHIPEHLHLSMLSEALGMCSDVRRGCNPSRHWRTFQDASVRPRIKRVRWTPKEDATILKMREVDSCSWEEIHADQFMSLYS</sequence>
<feature type="region of interest" description="Disordered" evidence="1">
    <location>
        <begin position="174"/>
        <end position="251"/>
    </location>
</feature>
<dbReference type="InParanoid" id="A0A132B4J8"/>
<gene>
    <name evidence="2" type="ORF">LY89DRAFT_742965</name>
</gene>
<keyword evidence="3" id="KW-1185">Reference proteome</keyword>
<feature type="compositionally biased region" description="Basic residues" evidence="1">
    <location>
        <begin position="187"/>
        <end position="198"/>
    </location>
</feature>
<protein>
    <recommendedName>
        <fullName evidence="4">Myb-like domain-containing protein</fullName>
    </recommendedName>
</protein>
<dbReference type="KEGG" id="psco:LY89DRAFT_742965"/>
<evidence type="ECO:0000313" key="3">
    <source>
        <dbReference type="Proteomes" id="UP000070700"/>
    </source>
</evidence>
<dbReference type="GeneID" id="28830628"/>
<evidence type="ECO:0000256" key="1">
    <source>
        <dbReference type="SAM" id="MobiDB-lite"/>
    </source>
</evidence>
<evidence type="ECO:0000313" key="2">
    <source>
        <dbReference type="EMBL" id="KUJ07330.1"/>
    </source>
</evidence>
<dbReference type="RefSeq" id="XP_018061685.1">
    <property type="nucleotide sequence ID" value="XM_018220902.1"/>
</dbReference>
<proteinExistence type="predicted"/>
<feature type="region of interest" description="Disordered" evidence="1">
    <location>
        <begin position="74"/>
        <end position="156"/>
    </location>
</feature>
<evidence type="ECO:0008006" key="4">
    <source>
        <dbReference type="Google" id="ProtNLM"/>
    </source>
</evidence>
<organism evidence="2 3">
    <name type="scientific">Mollisia scopiformis</name>
    <name type="common">Conifer needle endophyte fungus</name>
    <name type="synonym">Phialocephala scopiformis</name>
    <dbReference type="NCBI Taxonomy" id="149040"/>
    <lineage>
        <taxon>Eukaryota</taxon>
        <taxon>Fungi</taxon>
        <taxon>Dikarya</taxon>
        <taxon>Ascomycota</taxon>
        <taxon>Pezizomycotina</taxon>
        <taxon>Leotiomycetes</taxon>
        <taxon>Helotiales</taxon>
        <taxon>Mollisiaceae</taxon>
        <taxon>Mollisia</taxon>
    </lineage>
</organism>
<feature type="compositionally biased region" description="Basic residues" evidence="1">
    <location>
        <begin position="130"/>
        <end position="149"/>
    </location>
</feature>
<feature type="compositionally biased region" description="Low complexity" evidence="1">
    <location>
        <begin position="212"/>
        <end position="221"/>
    </location>
</feature>
<dbReference type="AlphaFoldDB" id="A0A132B4J8"/>
<accession>A0A132B4J8</accession>
<feature type="compositionally biased region" description="Basic and acidic residues" evidence="1">
    <location>
        <begin position="97"/>
        <end position="110"/>
    </location>
</feature>
<dbReference type="Proteomes" id="UP000070700">
    <property type="component" value="Unassembled WGS sequence"/>
</dbReference>
<dbReference type="EMBL" id="KQ947440">
    <property type="protein sequence ID" value="KUJ07330.1"/>
    <property type="molecule type" value="Genomic_DNA"/>
</dbReference>
<name>A0A132B4J8_MOLSC</name>
<dbReference type="OrthoDB" id="3440156at2759"/>
<reference evidence="2 3" key="1">
    <citation type="submission" date="2015-10" db="EMBL/GenBank/DDBJ databases">
        <title>Full genome of DAOMC 229536 Phialocephala scopiformis, a fungal endophyte of spruce producing the potent anti-insectan compound rugulosin.</title>
        <authorList>
            <consortium name="DOE Joint Genome Institute"/>
            <person name="Walker A.K."/>
            <person name="Frasz S.L."/>
            <person name="Seifert K.A."/>
            <person name="Miller J.D."/>
            <person name="Mondo S.J."/>
            <person name="Labutti K."/>
            <person name="Lipzen A."/>
            <person name="Dockter R."/>
            <person name="Kennedy M."/>
            <person name="Grigoriev I.V."/>
            <person name="Spatafora J.W."/>
        </authorList>
    </citation>
    <scope>NUCLEOTIDE SEQUENCE [LARGE SCALE GENOMIC DNA]</scope>
    <source>
        <strain evidence="2 3">CBS 120377</strain>
    </source>
</reference>